<keyword evidence="3" id="KW-1185">Reference proteome</keyword>
<name>A0A4Y2SL74_ARAVE</name>
<dbReference type="AlphaFoldDB" id="A0A4Y2SL74"/>
<dbReference type="OrthoDB" id="6431939at2759"/>
<organism evidence="2 3">
    <name type="scientific">Araneus ventricosus</name>
    <name type="common">Orbweaver spider</name>
    <name type="synonym">Epeira ventricosa</name>
    <dbReference type="NCBI Taxonomy" id="182803"/>
    <lineage>
        <taxon>Eukaryota</taxon>
        <taxon>Metazoa</taxon>
        <taxon>Ecdysozoa</taxon>
        <taxon>Arthropoda</taxon>
        <taxon>Chelicerata</taxon>
        <taxon>Arachnida</taxon>
        <taxon>Araneae</taxon>
        <taxon>Araneomorphae</taxon>
        <taxon>Entelegynae</taxon>
        <taxon>Araneoidea</taxon>
        <taxon>Araneidae</taxon>
        <taxon>Araneus</taxon>
    </lineage>
</organism>
<proteinExistence type="predicted"/>
<dbReference type="Proteomes" id="UP000499080">
    <property type="component" value="Unassembled WGS sequence"/>
</dbReference>
<accession>A0A4Y2SL74</accession>
<dbReference type="InterPro" id="IPR040676">
    <property type="entry name" value="DUF5641"/>
</dbReference>
<dbReference type="PANTHER" id="PTHR47331">
    <property type="entry name" value="PHD-TYPE DOMAIN-CONTAINING PROTEIN"/>
    <property type="match status" value="1"/>
</dbReference>
<gene>
    <name evidence="2" type="ORF">AVEN_184592_1</name>
</gene>
<reference evidence="2 3" key="1">
    <citation type="journal article" date="2019" name="Sci. Rep.">
        <title>Orb-weaving spider Araneus ventricosus genome elucidates the spidroin gene catalogue.</title>
        <authorList>
            <person name="Kono N."/>
            <person name="Nakamura H."/>
            <person name="Ohtoshi R."/>
            <person name="Moran D.A.P."/>
            <person name="Shinohara A."/>
            <person name="Yoshida Y."/>
            <person name="Fujiwara M."/>
            <person name="Mori M."/>
            <person name="Tomita M."/>
            <person name="Arakawa K."/>
        </authorList>
    </citation>
    <scope>NUCLEOTIDE SEQUENCE [LARGE SCALE GENOMIC DNA]</scope>
</reference>
<comment type="caution">
    <text evidence="2">The sequence shown here is derived from an EMBL/GenBank/DDBJ whole genome shotgun (WGS) entry which is preliminary data.</text>
</comment>
<feature type="domain" description="DUF5641" evidence="1">
    <location>
        <begin position="136"/>
        <end position="226"/>
    </location>
</feature>
<protein>
    <recommendedName>
        <fullName evidence="1">DUF5641 domain-containing protein</fullName>
    </recommendedName>
</protein>
<dbReference type="EMBL" id="BGPR01022111">
    <property type="protein sequence ID" value="GBN88070.1"/>
    <property type="molecule type" value="Genomic_DNA"/>
</dbReference>
<evidence type="ECO:0000313" key="2">
    <source>
        <dbReference type="EMBL" id="GBN88070.1"/>
    </source>
</evidence>
<evidence type="ECO:0000313" key="3">
    <source>
        <dbReference type="Proteomes" id="UP000499080"/>
    </source>
</evidence>
<dbReference type="Pfam" id="PF18701">
    <property type="entry name" value="DUF5641"/>
    <property type="match status" value="1"/>
</dbReference>
<sequence length="229" mass="25986">MTVSGPCSVCILSAVELTVDWRNTGLLQDGREIIPALLFSESHWFHDLGIPVILPSSIYGSWTMLIEGLWELLASNKAEKPQKGPFCCAVGVCVFQRLAFGTFSRTQEFFDCMSFPVDGNYCRCSSRPSLIKRKRYQDLLVEQLWSKWKKQYIMDLRNAHALKNPNPQRNIAIDDVVLIEGDNKSKLLWRLGWVIQVSPGRDGGVRSCLLKTSDGTLKRPVQLLYPLEH</sequence>
<evidence type="ECO:0000259" key="1">
    <source>
        <dbReference type="Pfam" id="PF18701"/>
    </source>
</evidence>
<dbReference type="PANTHER" id="PTHR47331:SF5">
    <property type="entry name" value="RIBONUCLEASE H"/>
    <property type="match status" value="1"/>
</dbReference>